<dbReference type="InterPro" id="IPR050204">
    <property type="entry name" value="AraC_XylS_family_regulators"/>
</dbReference>
<dbReference type="Proteomes" id="UP001152308">
    <property type="component" value="Unassembled WGS sequence"/>
</dbReference>
<dbReference type="GO" id="GO:0003700">
    <property type="term" value="F:DNA-binding transcription factor activity"/>
    <property type="evidence" value="ECO:0007669"/>
    <property type="project" value="InterPro"/>
</dbReference>
<dbReference type="PANTHER" id="PTHR46796:SF14">
    <property type="entry name" value="TRANSCRIPTIONAL REGULATORY PROTEIN"/>
    <property type="match status" value="1"/>
</dbReference>
<dbReference type="PANTHER" id="PTHR46796">
    <property type="entry name" value="HTH-TYPE TRANSCRIPTIONAL ACTIVATOR RHAS-RELATED"/>
    <property type="match status" value="1"/>
</dbReference>
<keyword evidence="8" id="KW-1185">Reference proteome</keyword>
<reference evidence="6" key="1">
    <citation type="journal article" date="2022" name="Data Brief">
        <title>Draft genome sequence data of Gordonia hongkongensis strain EUFUS-Z928 isolated from the octocoral Eunicea fusca.</title>
        <authorList>
            <person name="Sanchez-Suarez J."/>
            <person name="Diaz L."/>
            <person name="Melo-Bolivar J."/>
            <person name="Villamil L."/>
        </authorList>
    </citation>
    <scope>NUCLEOTIDE SEQUENCE</scope>
    <source>
        <strain evidence="6">EUFUS-Z928</strain>
    </source>
</reference>
<evidence type="ECO:0000313" key="6">
    <source>
        <dbReference type="EMBL" id="MDF6099719.1"/>
    </source>
</evidence>
<dbReference type="InterPro" id="IPR018060">
    <property type="entry name" value="HTH_AraC"/>
</dbReference>
<sequence length="158" mass="17546">MFTQVEDENRRLLRARDAIDRSYADDLDIATLARIALMSPSHFIRRFRAVFGETPHRCLQRRRIERACALLRTTDVPVLDVALLVGYDSPGTFGRTFSRLVGFSPMAYRQRVAPIPVPGCFVRRWTRPSDAATGVPRAAEVSDFGEAPTGPPVVSSGA</sequence>
<dbReference type="AlphaFoldDB" id="A0AAX3T9J2"/>
<dbReference type="InterPro" id="IPR020449">
    <property type="entry name" value="Tscrpt_reg_AraC-type_HTH"/>
</dbReference>
<dbReference type="PROSITE" id="PS00041">
    <property type="entry name" value="HTH_ARAC_FAMILY_1"/>
    <property type="match status" value="1"/>
</dbReference>
<evidence type="ECO:0000256" key="4">
    <source>
        <dbReference type="SAM" id="MobiDB-lite"/>
    </source>
</evidence>
<evidence type="ECO:0000256" key="2">
    <source>
        <dbReference type="ARBA" id="ARBA00023125"/>
    </source>
</evidence>
<name>A0AAX3T9J2_9ACTN</name>
<reference evidence="6" key="2">
    <citation type="submission" date="2022-01" db="EMBL/GenBank/DDBJ databases">
        <authorList>
            <person name="Sanchez-Suarez J."/>
            <person name="Villamil L."/>
            <person name="Diaz L.E."/>
        </authorList>
    </citation>
    <scope>NUCLEOTIDE SEQUENCE</scope>
    <source>
        <strain evidence="6">EUFUS-Z928</strain>
    </source>
</reference>
<dbReference type="PROSITE" id="PS01124">
    <property type="entry name" value="HTH_ARAC_FAMILY_2"/>
    <property type="match status" value="1"/>
</dbReference>
<reference evidence="7" key="3">
    <citation type="submission" date="2023-04" db="EMBL/GenBank/DDBJ databases">
        <title>Complete genome sequence of a phthalic acid esters degrading bacterial strain.</title>
        <authorList>
            <person name="Weng L."/>
            <person name="Jia Y."/>
            <person name="Ren L."/>
        </authorList>
    </citation>
    <scope>NUCLEOTIDE SEQUENCE</scope>
    <source>
        <strain evidence="7">RL-LY01</strain>
    </source>
</reference>
<dbReference type="Gene3D" id="1.10.10.60">
    <property type="entry name" value="Homeodomain-like"/>
    <property type="match status" value="2"/>
</dbReference>
<organism evidence="7 9">
    <name type="scientific">Gordonia hongkongensis</name>
    <dbReference type="NCBI Taxonomy" id="1701090"/>
    <lineage>
        <taxon>Bacteria</taxon>
        <taxon>Bacillati</taxon>
        <taxon>Actinomycetota</taxon>
        <taxon>Actinomycetes</taxon>
        <taxon>Mycobacteriales</taxon>
        <taxon>Gordoniaceae</taxon>
        <taxon>Gordonia</taxon>
    </lineage>
</organism>
<evidence type="ECO:0000313" key="9">
    <source>
        <dbReference type="Proteomes" id="UP001213504"/>
    </source>
</evidence>
<dbReference type="SMART" id="SM00342">
    <property type="entry name" value="HTH_ARAC"/>
    <property type="match status" value="1"/>
</dbReference>
<keyword evidence="2" id="KW-0238">DNA-binding</keyword>
<keyword evidence="3" id="KW-0804">Transcription</keyword>
<feature type="domain" description="HTH araC/xylS-type" evidence="5">
    <location>
        <begin position="13"/>
        <end position="111"/>
    </location>
</feature>
<dbReference type="InterPro" id="IPR009057">
    <property type="entry name" value="Homeodomain-like_sf"/>
</dbReference>
<dbReference type="RefSeq" id="WP_058253318.1">
    <property type="nucleotide sequence ID" value="NZ_CP121270.1"/>
</dbReference>
<dbReference type="EMBL" id="CP121270">
    <property type="protein sequence ID" value="WFP25860.1"/>
    <property type="molecule type" value="Genomic_DNA"/>
</dbReference>
<dbReference type="EMBL" id="JAKJLQ010000001">
    <property type="protein sequence ID" value="MDF6099719.1"/>
    <property type="molecule type" value="Genomic_DNA"/>
</dbReference>
<dbReference type="GO" id="GO:0043565">
    <property type="term" value="F:sequence-specific DNA binding"/>
    <property type="evidence" value="ECO:0007669"/>
    <property type="project" value="InterPro"/>
</dbReference>
<gene>
    <name evidence="6" type="ORF">L2299_01490</name>
    <name evidence="7" type="ORF">P9A14_04930</name>
</gene>
<keyword evidence="1" id="KW-0805">Transcription regulation</keyword>
<accession>A0AAX3T9J2</accession>
<dbReference type="Proteomes" id="UP001213504">
    <property type="component" value="Chromosome"/>
</dbReference>
<dbReference type="PRINTS" id="PR00032">
    <property type="entry name" value="HTHARAC"/>
</dbReference>
<feature type="region of interest" description="Disordered" evidence="4">
    <location>
        <begin position="136"/>
        <end position="158"/>
    </location>
</feature>
<evidence type="ECO:0000259" key="5">
    <source>
        <dbReference type="PROSITE" id="PS01124"/>
    </source>
</evidence>
<protein>
    <submittedName>
        <fullName evidence="7">AraC family transcriptional regulator</fullName>
    </submittedName>
</protein>
<evidence type="ECO:0000256" key="3">
    <source>
        <dbReference type="ARBA" id="ARBA00023163"/>
    </source>
</evidence>
<dbReference type="SUPFAM" id="SSF46689">
    <property type="entry name" value="Homeodomain-like"/>
    <property type="match status" value="2"/>
</dbReference>
<evidence type="ECO:0000313" key="7">
    <source>
        <dbReference type="EMBL" id="WFP25860.1"/>
    </source>
</evidence>
<dbReference type="Pfam" id="PF12833">
    <property type="entry name" value="HTH_18"/>
    <property type="match status" value="1"/>
</dbReference>
<evidence type="ECO:0000313" key="8">
    <source>
        <dbReference type="Proteomes" id="UP001152308"/>
    </source>
</evidence>
<dbReference type="InterPro" id="IPR018062">
    <property type="entry name" value="HTH_AraC-typ_CS"/>
</dbReference>
<proteinExistence type="predicted"/>
<evidence type="ECO:0000256" key="1">
    <source>
        <dbReference type="ARBA" id="ARBA00023015"/>
    </source>
</evidence>